<gene>
    <name evidence="2" type="primary">LOC140036439</name>
</gene>
<reference evidence="2" key="1">
    <citation type="submission" date="2025-08" db="UniProtKB">
        <authorList>
            <consortium name="RefSeq"/>
        </authorList>
    </citation>
    <scope>IDENTIFICATION</scope>
    <source>
        <tissue evidence="2">Leaves</tissue>
    </source>
</reference>
<keyword evidence="1" id="KW-1185">Reference proteome</keyword>
<accession>A0ABM4WQA4</accession>
<protein>
    <submittedName>
        <fullName evidence="2">Secreted RxLR effector protein 161-like</fullName>
    </submittedName>
</protein>
<organism evidence="1 2">
    <name type="scientific">Coffea arabica</name>
    <name type="common">Arabian coffee</name>
    <dbReference type="NCBI Taxonomy" id="13443"/>
    <lineage>
        <taxon>Eukaryota</taxon>
        <taxon>Viridiplantae</taxon>
        <taxon>Streptophyta</taxon>
        <taxon>Embryophyta</taxon>
        <taxon>Tracheophyta</taxon>
        <taxon>Spermatophyta</taxon>
        <taxon>Magnoliopsida</taxon>
        <taxon>eudicotyledons</taxon>
        <taxon>Gunneridae</taxon>
        <taxon>Pentapetalae</taxon>
        <taxon>asterids</taxon>
        <taxon>lamiids</taxon>
        <taxon>Gentianales</taxon>
        <taxon>Rubiaceae</taxon>
        <taxon>Ixoroideae</taxon>
        <taxon>Gardenieae complex</taxon>
        <taxon>Bertiereae - Coffeeae clade</taxon>
        <taxon>Coffeeae</taxon>
        <taxon>Coffea</taxon>
    </lineage>
</organism>
<proteinExistence type="predicted"/>
<dbReference type="RefSeq" id="XP_071933953.1">
    <property type="nucleotide sequence ID" value="XM_072077852.1"/>
</dbReference>
<sequence length="206" mass="23064">MGEAKMILGVKIIRRGDGIMLSQEHYTERLLRKFENYDVTPVSTPFDANTQLKKNNGDPIAQSKYAQIIGSLMHLMNFIRPDIAYAVCKLSRYTHNSNREHWFALVRLMKYLRGTKNFGILYSGFSIVLEGYSDTNWISDSNDTKSTSGYVFTLGGGAVAWKSARVKLCLLYNGSGAQETECKWRKTEPRSLKAKVIAIAGGSGYG</sequence>
<evidence type="ECO:0000313" key="2">
    <source>
        <dbReference type="RefSeq" id="XP_071933953.1"/>
    </source>
</evidence>
<dbReference type="Proteomes" id="UP001652660">
    <property type="component" value="Chromosome 2e"/>
</dbReference>
<dbReference type="PANTHER" id="PTHR11439:SF440">
    <property type="entry name" value="INTEGRASE CATALYTIC DOMAIN-CONTAINING PROTEIN"/>
    <property type="match status" value="1"/>
</dbReference>
<evidence type="ECO:0000313" key="1">
    <source>
        <dbReference type="Proteomes" id="UP001652660"/>
    </source>
</evidence>
<dbReference type="PANTHER" id="PTHR11439">
    <property type="entry name" value="GAG-POL-RELATED RETROTRANSPOSON"/>
    <property type="match status" value="1"/>
</dbReference>
<dbReference type="GeneID" id="140036439"/>
<name>A0ABM4WQA4_COFAR</name>